<protein>
    <submittedName>
        <fullName evidence="1">Uncharacterized protein</fullName>
    </submittedName>
</protein>
<dbReference type="EMBL" id="CP120997">
    <property type="protein sequence ID" value="WLQ36004.1"/>
    <property type="molecule type" value="Genomic_DNA"/>
</dbReference>
<dbReference type="RefSeq" id="WP_306057012.1">
    <property type="nucleotide sequence ID" value="NZ_CP120997.1"/>
</dbReference>
<sequence>MTTATEKRTPEETARCIAKNAVPDVNEALELMRLQGPVEVGNVQDGHGTVLITLRSGDAYEFARWVRMRAPRLETSDRGHG</sequence>
<name>A0ABY9HNS5_9ACTN</name>
<proteinExistence type="predicted"/>
<keyword evidence="2" id="KW-1185">Reference proteome</keyword>
<gene>
    <name evidence="1" type="ORF">P8A18_22375</name>
</gene>
<dbReference type="Proteomes" id="UP001239522">
    <property type="component" value="Chromosome"/>
</dbReference>
<accession>A0ABY9HNS5</accession>
<reference evidence="1 2" key="1">
    <citation type="submission" date="2023-03" db="EMBL/GenBank/DDBJ databases">
        <title>Isolation and description of six Streptomyces strains from soil environments, able to metabolize different microbial glucans.</title>
        <authorList>
            <person name="Widen T."/>
            <person name="Larsbrink J."/>
        </authorList>
    </citation>
    <scope>NUCLEOTIDE SEQUENCE [LARGE SCALE GENOMIC DNA]</scope>
    <source>
        <strain evidence="1 2">Mut1</strain>
    </source>
</reference>
<evidence type="ECO:0000313" key="1">
    <source>
        <dbReference type="EMBL" id="WLQ36004.1"/>
    </source>
</evidence>
<evidence type="ECO:0000313" key="2">
    <source>
        <dbReference type="Proteomes" id="UP001239522"/>
    </source>
</evidence>
<organism evidence="1 2">
    <name type="scientific">Streptomyces castrisilvae</name>
    <dbReference type="NCBI Taxonomy" id="3033811"/>
    <lineage>
        <taxon>Bacteria</taxon>
        <taxon>Bacillati</taxon>
        <taxon>Actinomycetota</taxon>
        <taxon>Actinomycetes</taxon>
        <taxon>Kitasatosporales</taxon>
        <taxon>Streptomycetaceae</taxon>
        <taxon>Streptomyces</taxon>
    </lineage>
</organism>